<protein>
    <submittedName>
        <fullName evidence="1">Uncharacterized protein</fullName>
    </submittedName>
</protein>
<keyword evidence="2" id="KW-1185">Reference proteome</keyword>
<evidence type="ECO:0000313" key="1">
    <source>
        <dbReference type="EMBL" id="KAK8043329.1"/>
    </source>
</evidence>
<comment type="caution">
    <text evidence="1">The sequence shown here is derived from an EMBL/GenBank/DDBJ whole genome shotgun (WGS) entry which is preliminary data.</text>
</comment>
<organism evidence="1 2">
    <name type="scientific">Apiospora rasikravindrae</name>
    <dbReference type="NCBI Taxonomy" id="990691"/>
    <lineage>
        <taxon>Eukaryota</taxon>
        <taxon>Fungi</taxon>
        <taxon>Dikarya</taxon>
        <taxon>Ascomycota</taxon>
        <taxon>Pezizomycotina</taxon>
        <taxon>Sordariomycetes</taxon>
        <taxon>Xylariomycetidae</taxon>
        <taxon>Amphisphaeriales</taxon>
        <taxon>Apiosporaceae</taxon>
        <taxon>Apiospora</taxon>
    </lineage>
</organism>
<evidence type="ECO:0000313" key="2">
    <source>
        <dbReference type="Proteomes" id="UP001444661"/>
    </source>
</evidence>
<name>A0ABR1T9P8_9PEZI</name>
<proteinExistence type="predicted"/>
<reference evidence="1 2" key="1">
    <citation type="submission" date="2023-01" db="EMBL/GenBank/DDBJ databases">
        <title>Analysis of 21 Apiospora genomes using comparative genomics revels a genus with tremendous synthesis potential of carbohydrate active enzymes and secondary metabolites.</title>
        <authorList>
            <person name="Sorensen T."/>
        </authorList>
    </citation>
    <scope>NUCLEOTIDE SEQUENCE [LARGE SCALE GENOMIC DNA]</scope>
    <source>
        <strain evidence="1 2">CBS 33761</strain>
    </source>
</reference>
<dbReference type="Proteomes" id="UP001444661">
    <property type="component" value="Unassembled WGS sequence"/>
</dbReference>
<dbReference type="EMBL" id="JAQQWK010000004">
    <property type="protein sequence ID" value="KAK8043329.1"/>
    <property type="molecule type" value="Genomic_DNA"/>
</dbReference>
<sequence>MSDTPLYTKQFPAEHATHKRKHGRLVGRREMREKLVAGSTEAFDAFGGDNPDVECLDPKELEEPVELANRYPWFKMYYPYPLTQHKDPCWLYWCNVYARQGRRSRKEQVVEELEQGGPACAI</sequence>
<gene>
    <name evidence="1" type="ORF">PG993_005759</name>
</gene>
<accession>A0ABR1T9P8</accession>